<dbReference type="EMBL" id="GBRH01253508">
    <property type="protein sequence ID" value="JAD44387.1"/>
    <property type="molecule type" value="Transcribed_RNA"/>
</dbReference>
<sequence length="47" mass="5066">MPRTGGPSHWKASAKAIAALLGTVTRASWSCHSAMVLLQDHCNPRHL</sequence>
<organism evidence="1">
    <name type="scientific">Arundo donax</name>
    <name type="common">Giant reed</name>
    <name type="synonym">Donax arundinaceus</name>
    <dbReference type="NCBI Taxonomy" id="35708"/>
    <lineage>
        <taxon>Eukaryota</taxon>
        <taxon>Viridiplantae</taxon>
        <taxon>Streptophyta</taxon>
        <taxon>Embryophyta</taxon>
        <taxon>Tracheophyta</taxon>
        <taxon>Spermatophyta</taxon>
        <taxon>Magnoliopsida</taxon>
        <taxon>Liliopsida</taxon>
        <taxon>Poales</taxon>
        <taxon>Poaceae</taxon>
        <taxon>PACMAD clade</taxon>
        <taxon>Arundinoideae</taxon>
        <taxon>Arundineae</taxon>
        <taxon>Arundo</taxon>
    </lineage>
</organism>
<reference evidence="1" key="1">
    <citation type="submission" date="2014-09" db="EMBL/GenBank/DDBJ databases">
        <authorList>
            <person name="Magalhaes I.L.F."/>
            <person name="Oliveira U."/>
            <person name="Santos F.R."/>
            <person name="Vidigal T.H.D.A."/>
            <person name="Brescovit A.D."/>
            <person name="Santos A.J."/>
        </authorList>
    </citation>
    <scope>NUCLEOTIDE SEQUENCE</scope>
    <source>
        <tissue evidence="1">Shoot tissue taken approximately 20 cm above the soil surface</tissue>
    </source>
</reference>
<proteinExistence type="predicted"/>
<protein>
    <submittedName>
        <fullName evidence="1">Uncharacterized protein</fullName>
    </submittedName>
</protein>
<accession>A0A0A9ABF5</accession>
<dbReference type="AlphaFoldDB" id="A0A0A9ABF5"/>
<name>A0A0A9ABF5_ARUDO</name>
<reference evidence="1" key="2">
    <citation type="journal article" date="2015" name="Data Brief">
        <title>Shoot transcriptome of the giant reed, Arundo donax.</title>
        <authorList>
            <person name="Barrero R.A."/>
            <person name="Guerrero F.D."/>
            <person name="Moolhuijzen P."/>
            <person name="Goolsby J.A."/>
            <person name="Tidwell J."/>
            <person name="Bellgard S.E."/>
            <person name="Bellgard M.I."/>
        </authorList>
    </citation>
    <scope>NUCLEOTIDE SEQUENCE</scope>
    <source>
        <tissue evidence="1">Shoot tissue taken approximately 20 cm above the soil surface</tissue>
    </source>
</reference>
<evidence type="ECO:0000313" key="1">
    <source>
        <dbReference type="EMBL" id="JAD44387.1"/>
    </source>
</evidence>